<accession>A0A7X0JVG1</accession>
<comment type="caution">
    <text evidence="1">The sequence shown here is derived from an EMBL/GenBank/DDBJ whole genome shotgun (WGS) entry which is preliminary data.</text>
</comment>
<sequence length="386" mass="43317">MIEDLKSKAVSLWLVLAVITSANSIQAKEVNSKNQHLRLNQLQYIGTHNSYHIAPEQGVALAIAASKALTAQQKQYIQKSLDTYRYTHPSLDDQLRLGIRKFEIDVVVDREGRKFAKPAIHQLMQKQGIALQHPFDRQQDLQKPGFKVIHVPDLDVRSNCNLFVDCLREIKNWSDANPGHFPINIQLEAKLPANPGMKMPYALAEVENFSADDWRALEAEIAAVFPVEQLISPASIRVKGLSTRDSVLQHGWPSLAEVAGKIMFSLDNGGATAAGYQEAVAAPNIFLSLDEQHPQAAWFRLNDSFDRDIDKLVAKGFMVRSRADASLSEAINNDPKRRDRAFASGAHFIDTDFIFADKRWSDYVVRFKQRPYVRCNPVTVTTGCPL</sequence>
<evidence type="ECO:0008006" key="3">
    <source>
        <dbReference type="Google" id="ProtNLM"/>
    </source>
</evidence>
<reference evidence="1 2" key="1">
    <citation type="submission" date="2020-08" db="EMBL/GenBank/DDBJ databases">
        <title>Genomic Encyclopedia of Type Strains, Phase IV (KMG-IV): sequencing the most valuable type-strain genomes for metagenomic binning, comparative biology and taxonomic classification.</title>
        <authorList>
            <person name="Goeker M."/>
        </authorList>
    </citation>
    <scope>NUCLEOTIDE SEQUENCE [LARGE SCALE GENOMIC DNA]</scope>
    <source>
        <strain evidence="1 2">DSM 22368</strain>
    </source>
</reference>
<dbReference type="InParanoid" id="A0A7X0JVG1"/>
<dbReference type="RefSeq" id="WP_166845694.1">
    <property type="nucleotide sequence ID" value="NZ_JAAONY010000002.1"/>
</dbReference>
<dbReference type="Proteomes" id="UP000528457">
    <property type="component" value="Unassembled WGS sequence"/>
</dbReference>
<gene>
    <name evidence="1" type="ORF">HNR48_002824</name>
</gene>
<organism evidence="1 2">
    <name type="scientific">Pseudoteredinibacter isoporae</name>
    <dbReference type="NCBI Taxonomy" id="570281"/>
    <lineage>
        <taxon>Bacteria</taxon>
        <taxon>Pseudomonadati</taxon>
        <taxon>Pseudomonadota</taxon>
        <taxon>Gammaproteobacteria</taxon>
        <taxon>Cellvibrionales</taxon>
        <taxon>Cellvibrionaceae</taxon>
        <taxon>Pseudoteredinibacter</taxon>
    </lineage>
</organism>
<dbReference type="EMBL" id="JACHHT010000002">
    <property type="protein sequence ID" value="MBB6522539.1"/>
    <property type="molecule type" value="Genomic_DNA"/>
</dbReference>
<dbReference type="SUPFAM" id="SSF51695">
    <property type="entry name" value="PLC-like phosphodiesterases"/>
    <property type="match status" value="1"/>
</dbReference>
<dbReference type="Pfam" id="PF16670">
    <property type="entry name" value="PI-PLC-C1"/>
    <property type="match status" value="1"/>
</dbReference>
<proteinExistence type="predicted"/>
<name>A0A7X0JVG1_9GAMM</name>
<dbReference type="Gene3D" id="3.20.20.190">
    <property type="entry name" value="Phosphatidylinositol (PI) phosphodiesterase"/>
    <property type="match status" value="1"/>
</dbReference>
<dbReference type="CDD" id="cd08589">
    <property type="entry name" value="PI-PLCc_SaPLC1_like"/>
    <property type="match status" value="1"/>
</dbReference>
<dbReference type="GO" id="GO:0008081">
    <property type="term" value="F:phosphoric diester hydrolase activity"/>
    <property type="evidence" value="ECO:0007669"/>
    <property type="project" value="InterPro"/>
</dbReference>
<evidence type="ECO:0000313" key="1">
    <source>
        <dbReference type="EMBL" id="MBB6522539.1"/>
    </source>
</evidence>
<keyword evidence="2" id="KW-1185">Reference proteome</keyword>
<dbReference type="AlphaFoldDB" id="A0A7X0JVG1"/>
<protein>
    <recommendedName>
        <fullName evidence="3">Calcium-dependent phosphoinositide phospholipase C</fullName>
    </recommendedName>
</protein>
<dbReference type="InterPro" id="IPR017946">
    <property type="entry name" value="PLC-like_Pdiesterase_TIM-brl"/>
</dbReference>
<evidence type="ECO:0000313" key="2">
    <source>
        <dbReference type="Proteomes" id="UP000528457"/>
    </source>
</evidence>
<dbReference type="GO" id="GO:0006629">
    <property type="term" value="P:lipid metabolic process"/>
    <property type="evidence" value="ECO:0007669"/>
    <property type="project" value="InterPro"/>
</dbReference>
<dbReference type="InterPro" id="IPR032075">
    <property type="entry name" value="PI-PLC-C1"/>
</dbReference>